<feature type="region of interest" description="Disordered" evidence="1">
    <location>
        <begin position="40"/>
        <end position="105"/>
    </location>
</feature>
<gene>
    <name evidence="2" type="ORF">WA026_007800</name>
</gene>
<protein>
    <submittedName>
        <fullName evidence="2">Uncharacterized protein</fullName>
    </submittedName>
</protein>
<dbReference type="Proteomes" id="UP001431783">
    <property type="component" value="Unassembled WGS sequence"/>
</dbReference>
<name>A0AAW1U5J8_9CUCU</name>
<dbReference type="EMBL" id="JARQZJ010000033">
    <property type="protein sequence ID" value="KAK9875405.1"/>
    <property type="molecule type" value="Genomic_DNA"/>
</dbReference>
<keyword evidence="3" id="KW-1185">Reference proteome</keyword>
<evidence type="ECO:0000313" key="2">
    <source>
        <dbReference type="EMBL" id="KAK9875405.1"/>
    </source>
</evidence>
<sequence>MIIVYNHYEYLYCIQKSECFVFDRPMPTYAQRYDSKEFGKENEFPTEAGSSGAATFSDTSSTSFDTSQTKSTAGKSFNKPKATKSSGKERNNKDDKDWILNRFYQ</sequence>
<feature type="compositionally biased region" description="Basic and acidic residues" evidence="1">
    <location>
        <begin position="86"/>
        <end position="99"/>
    </location>
</feature>
<accession>A0AAW1U5J8</accession>
<feature type="compositionally biased region" description="Low complexity" evidence="1">
    <location>
        <begin position="49"/>
        <end position="72"/>
    </location>
</feature>
<proteinExistence type="predicted"/>
<comment type="caution">
    <text evidence="2">The sequence shown here is derived from an EMBL/GenBank/DDBJ whole genome shotgun (WGS) entry which is preliminary data.</text>
</comment>
<evidence type="ECO:0000256" key="1">
    <source>
        <dbReference type="SAM" id="MobiDB-lite"/>
    </source>
</evidence>
<reference evidence="2 3" key="1">
    <citation type="submission" date="2023-03" db="EMBL/GenBank/DDBJ databases">
        <title>Genome insight into feeding habits of ladybird beetles.</title>
        <authorList>
            <person name="Li H.-S."/>
            <person name="Huang Y.-H."/>
            <person name="Pang H."/>
        </authorList>
    </citation>
    <scope>NUCLEOTIDE SEQUENCE [LARGE SCALE GENOMIC DNA]</scope>
    <source>
        <strain evidence="2">SYSU_2023b</strain>
        <tissue evidence="2">Whole body</tissue>
    </source>
</reference>
<organism evidence="2 3">
    <name type="scientific">Henosepilachna vigintioctopunctata</name>
    <dbReference type="NCBI Taxonomy" id="420089"/>
    <lineage>
        <taxon>Eukaryota</taxon>
        <taxon>Metazoa</taxon>
        <taxon>Ecdysozoa</taxon>
        <taxon>Arthropoda</taxon>
        <taxon>Hexapoda</taxon>
        <taxon>Insecta</taxon>
        <taxon>Pterygota</taxon>
        <taxon>Neoptera</taxon>
        <taxon>Endopterygota</taxon>
        <taxon>Coleoptera</taxon>
        <taxon>Polyphaga</taxon>
        <taxon>Cucujiformia</taxon>
        <taxon>Coccinelloidea</taxon>
        <taxon>Coccinellidae</taxon>
        <taxon>Epilachninae</taxon>
        <taxon>Epilachnini</taxon>
        <taxon>Henosepilachna</taxon>
    </lineage>
</organism>
<dbReference type="AlphaFoldDB" id="A0AAW1U5J8"/>
<evidence type="ECO:0000313" key="3">
    <source>
        <dbReference type="Proteomes" id="UP001431783"/>
    </source>
</evidence>